<gene>
    <name evidence="5" type="ORF">ADM99_10605</name>
</gene>
<evidence type="ECO:0000259" key="4">
    <source>
        <dbReference type="Pfam" id="PF00881"/>
    </source>
</evidence>
<dbReference type="InterPro" id="IPR050627">
    <property type="entry name" value="Nitroreductase/BluB"/>
</dbReference>
<evidence type="ECO:0000256" key="3">
    <source>
        <dbReference type="ARBA" id="ARBA00023002"/>
    </source>
</evidence>
<dbReference type="GO" id="GO:0016491">
    <property type="term" value="F:oxidoreductase activity"/>
    <property type="evidence" value="ECO:0007669"/>
    <property type="project" value="UniProtKB-KW"/>
</dbReference>
<sequence length="208" mass="24107">MDVYEAIQKRMTIRDFADRPVPEEIMQKIISAGFLAPTNNHMRDWHFIFLNDRNKREELLTQTIKPVSRKSAINIVNRWQMKDESQRDMYIDAIPKQTSMLLTCGCLVIPCYRQEINILKPKSLSDLNGLASIWLVIENILLAAAAEGIFGVTRIPMDRERQAIKDYCHIPLAYDIPCWLALGYPKDGAVRTRQVTINPSERIHHDTW</sequence>
<evidence type="ECO:0000256" key="1">
    <source>
        <dbReference type="ARBA" id="ARBA00022630"/>
    </source>
</evidence>
<feature type="domain" description="Nitroreductase" evidence="4">
    <location>
        <begin position="7"/>
        <end position="184"/>
    </location>
</feature>
<dbReference type="STRING" id="229920.ADM99_10605"/>
<comment type="caution">
    <text evidence="5">The sequence shown here is derived from an EMBL/GenBank/DDBJ whole genome shotgun (WGS) entry which is preliminary data.</text>
</comment>
<dbReference type="CDD" id="cd02062">
    <property type="entry name" value="Nitro_FMN_reductase"/>
    <property type="match status" value="1"/>
</dbReference>
<dbReference type="SUPFAM" id="SSF55469">
    <property type="entry name" value="FMN-dependent nitroreductase-like"/>
    <property type="match status" value="1"/>
</dbReference>
<dbReference type="PANTHER" id="PTHR23026">
    <property type="entry name" value="NADPH NITROREDUCTASE"/>
    <property type="match status" value="1"/>
</dbReference>
<accession>A0A0P6WYX5</accession>
<dbReference type="PANTHER" id="PTHR23026:SF90">
    <property type="entry name" value="IODOTYROSINE DEIODINASE 1"/>
    <property type="match status" value="1"/>
</dbReference>
<dbReference type="AlphaFoldDB" id="A0A0P6WYX5"/>
<dbReference type="Pfam" id="PF00881">
    <property type="entry name" value="Nitroreductase"/>
    <property type="match status" value="1"/>
</dbReference>
<keyword evidence="1" id="KW-0285">Flavoprotein</keyword>
<dbReference type="EMBL" id="LGCK01000010">
    <property type="protein sequence ID" value="KPL71857.1"/>
    <property type="molecule type" value="Genomic_DNA"/>
</dbReference>
<evidence type="ECO:0000313" key="6">
    <source>
        <dbReference type="Proteomes" id="UP000050430"/>
    </source>
</evidence>
<keyword evidence="2" id="KW-0288">FMN</keyword>
<dbReference type="Gene3D" id="3.40.109.10">
    <property type="entry name" value="NADH Oxidase"/>
    <property type="match status" value="1"/>
</dbReference>
<dbReference type="InterPro" id="IPR029479">
    <property type="entry name" value="Nitroreductase"/>
</dbReference>
<protein>
    <submittedName>
        <fullName evidence="5">Nitroreductase</fullName>
    </submittedName>
</protein>
<proteinExistence type="predicted"/>
<keyword evidence="3" id="KW-0560">Oxidoreductase</keyword>
<dbReference type="RefSeq" id="WP_062420521.1">
    <property type="nucleotide sequence ID" value="NZ_BBYA01000002.1"/>
</dbReference>
<keyword evidence="6" id="KW-1185">Reference proteome</keyword>
<evidence type="ECO:0000313" key="5">
    <source>
        <dbReference type="EMBL" id="KPL71857.1"/>
    </source>
</evidence>
<dbReference type="OrthoDB" id="9812105at2"/>
<evidence type="ECO:0000256" key="2">
    <source>
        <dbReference type="ARBA" id="ARBA00022643"/>
    </source>
</evidence>
<dbReference type="InterPro" id="IPR000415">
    <property type="entry name" value="Nitroreductase-like"/>
</dbReference>
<reference evidence="5 6" key="1">
    <citation type="submission" date="2015-07" db="EMBL/GenBank/DDBJ databases">
        <title>Genome sequence of Leptolinea tardivitalis DSM 16556.</title>
        <authorList>
            <person name="Hemp J."/>
            <person name="Ward L.M."/>
            <person name="Pace L.A."/>
            <person name="Fischer W.W."/>
        </authorList>
    </citation>
    <scope>NUCLEOTIDE SEQUENCE [LARGE SCALE GENOMIC DNA]</scope>
    <source>
        <strain evidence="5 6">YMTK-2</strain>
    </source>
</reference>
<organism evidence="5 6">
    <name type="scientific">Leptolinea tardivitalis</name>
    <dbReference type="NCBI Taxonomy" id="229920"/>
    <lineage>
        <taxon>Bacteria</taxon>
        <taxon>Bacillati</taxon>
        <taxon>Chloroflexota</taxon>
        <taxon>Anaerolineae</taxon>
        <taxon>Anaerolineales</taxon>
        <taxon>Anaerolineaceae</taxon>
        <taxon>Leptolinea</taxon>
    </lineage>
</organism>
<dbReference type="Proteomes" id="UP000050430">
    <property type="component" value="Unassembled WGS sequence"/>
</dbReference>
<name>A0A0P6WYX5_9CHLR</name>